<dbReference type="Gene3D" id="2.60.120.260">
    <property type="entry name" value="Galactose-binding domain-like"/>
    <property type="match status" value="2"/>
</dbReference>
<evidence type="ECO:0000256" key="1">
    <source>
        <dbReference type="SAM" id="MobiDB-lite"/>
    </source>
</evidence>
<evidence type="ECO:0008006" key="5">
    <source>
        <dbReference type="Google" id="ProtNLM"/>
    </source>
</evidence>
<reference evidence="3 4" key="1">
    <citation type="submission" date="2014-04" db="EMBL/GenBank/DDBJ databases">
        <authorList>
            <consortium name="DOE Joint Genome Institute"/>
            <person name="Kuo A."/>
            <person name="Kohler A."/>
            <person name="Nagy L.G."/>
            <person name="Floudas D."/>
            <person name="Copeland A."/>
            <person name="Barry K.W."/>
            <person name="Cichocki N."/>
            <person name="Veneault-Fourrey C."/>
            <person name="LaButti K."/>
            <person name="Lindquist E.A."/>
            <person name="Lipzen A."/>
            <person name="Lundell T."/>
            <person name="Morin E."/>
            <person name="Murat C."/>
            <person name="Sun H."/>
            <person name="Tunlid A."/>
            <person name="Henrissat B."/>
            <person name="Grigoriev I.V."/>
            <person name="Hibbett D.S."/>
            <person name="Martin F."/>
            <person name="Nordberg H.P."/>
            <person name="Cantor M.N."/>
            <person name="Hua S.X."/>
        </authorList>
    </citation>
    <scope>NUCLEOTIDE SEQUENCE [LARGE SCALE GENOMIC DNA]</scope>
    <source>
        <strain evidence="3 4">LaAM-08-1</strain>
    </source>
</reference>
<dbReference type="STRING" id="1095629.A0A0C9XS91"/>
<keyword evidence="2" id="KW-0472">Membrane</keyword>
<protein>
    <recommendedName>
        <fullName evidence="5">Transmembrane protein</fullName>
    </recommendedName>
</protein>
<evidence type="ECO:0000256" key="2">
    <source>
        <dbReference type="SAM" id="Phobius"/>
    </source>
</evidence>
<accession>A0A0C9XS91</accession>
<reference evidence="4" key="2">
    <citation type="submission" date="2015-01" db="EMBL/GenBank/DDBJ databases">
        <title>Evolutionary Origins and Diversification of the Mycorrhizal Mutualists.</title>
        <authorList>
            <consortium name="DOE Joint Genome Institute"/>
            <consortium name="Mycorrhizal Genomics Consortium"/>
            <person name="Kohler A."/>
            <person name="Kuo A."/>
            <person name="Nagy L.G."/>
            <person name="Floudas D."/>
            <person name="Copeland A."/>
            <person name="Barry K.W."/>
            <person name="Cichocki N."/>
            <person name="Veneault-Fourrey C."/>
            <person name="LaButti K."/>
            <person name="Lindquist E.A."/>
            <person name="Lipzen A."/>
            <person name="Lundell T."/>
            <person name="Morin E."/>
            <person name="Murat C."/>
            <person name="Riley R."/>
            <person name="Ohm R."/>
            <person name="Sun H."/>
            <person name="Tunlid A."/>
            <person name="Henrissat B."/>
            <person name="Grigoriev I.V."/>
            <person name="Hibbett D.S."/>
            <person name="Martin F."/>
        </authorList>
    </citation>
    <scope>NUCLEOTIDE SEQUENCE [LARGE SCALE GENOMIC DNA]</scope>
    <source>
        <strain evidence="4">LaAM-08-1</strain>
    </source>
</reference>
<sequence length="483" mass="51063">MVAPSLSLIFDDTALGATYGGGSWTTSTLPSWYNGSCLYPAFAIGGNGTGTASFSFQGTSVAFFGNTAPVFTDSQILTVAIDGGKPYNTTYDDPSPQSYRQWYRSPTLAEGKHNISLSHIAGTALDFAVVTVGRNTPLARTKVIVDNEDPSITYTGSWTQNTDKFVPGSLPSGLPYHNSTHQSVNAGDSFAFSFTGSSVSIYGIMSWANLGSIETTYTLDGSPLSRTYTVTQSTPQFAGNSSDQNNYLLFSLDSILSGNHMLVVNVISVTGGQTFIFDYLTYTPYFWSLASMPNLTGVSSTSGAHSSSTSTPSPSVTSSSKSSPAGAIAGGMIGGLILLSAIAAFFYWFGKRSASQNTAQNTALPTNYASEPLSTNMRQQTPSNENTISPFLDAGVTQYGLASYVPTAVERKQGLHSEQFSSTTSGDPAMSDATTSDDLGSLARGRSEDPAVGNVFVQPPSYDNIPGNSRAEYQQPLVPQRKS</sequence>
<dbReference type="AlphaFoldDB" id="A0A0C9XS91"/>
<keyword evidence="2" id="KW-1133">Transmembrane helix</keyword>
<dbReference type="Proteomes" id="UP000054477">
    <property type="component" value="Unassembled WGS sequence"/>
</dbReference>
<organism evidence="3 4">
    <name type="scientific">Laccaria amethystina LaAM-08-1</name>
    <dbReference type="NCBI Taxonomy" id="1095629"/>
    <lineage>
        <taxon>Eukaryota</taxon>
        <taxon>Fungi</taxon>
        <taxon>Dikarya</taxon>
        <taxon>Basidiomycota</taxon>
        <taxon>Agaricomycotina</taxon>
        <taxon>Agaricomycetes</taxon>
        <taxon>Agaricomycetidae</taxon>
        <taxon>Agaricales</taxon>
        <taxon>Agaricineae</taxon>
        <taxon>Hydnangiaceae</taxon>
        <taxon>Laccaria</taxon>
    </lineage>
</organism>
<feature type="region of interest" description="Disordered" evidence="1">
    <location>
        <begin position="416"/>
        <end position="483"/>
    </location>
</feature>
<feature type="region of interest" description="Disordered" evidence="1">
    <location>
        <begin position="366"/>
        <end position="386"/>
    </location>
</feature>
<feature type="region of interest" description="Disordered" evidence="1">
    <location>
        <begin position="300"/>
        <end position="321"/>
    </location>
</feature>
<name>A0A0C9XS91_9AGAR</name>
<evidence type="ECO:0000313" key="4">
    <source>
        <dbReference type="Proteomes" id="UP000054477"/>
    </source>
</evidence>
<feature type="transmembrane region" description="Helical" evidence="2">
    <location>
        <begin position="325"/>
        <end position="349"/>
    </location>
</feature>
<proteinExistence type="predicted"/>
<keyword evidence="4" id="KW-1185">Reference proteome</keyword>
<dbReference type="OrthoDB" id="3025690at2759"/>
<keyword evidence="2" id="KW-0812">Transmembrane</keyword>
<dbReference type="HOGENOM" id="CLU_036216_2_0_1"/>
<gene>
    <name evidence="3" type="ORF">K443DRAFT_417841</name>
</gene>
<evidence type="ECO:0000313" key="3">
    <source>
        <dbReference type="EMBL" id="KIK04494.1"/>
    </source>
</evidence>
<feature type="compositionally biased region" description="Polar residues" evidence="1">
    <location>
        <begin position="416"/>
        <end position="438"/>
    </location>
</feature>
<dbReference type="EMBL" id="KN838569">
    <property type="protein sequence ID" value="KIK04494.1"/>
    <property type="molecule type" value="Genomic_DNA"/>
</dbReference>